<dbReference type="GO" id="GO:0017004">
    <property type="term" value="P:cytochrome complex assembly"/>
    <property type="evidence" value="ECO:0007669"/>
    <property type="project" value="UniProtKB-KW"/>
</dbReference>
<dbReference type="PANTHER" id="PTHR42852">
    <property type="entry name" value="THIOL:DISULFIDE INTERCHANGE PROTEIN DSBE"/>
    <property type="match status" value="1"/>
</dbReference>
<dbReference type="STRING" id="908615.SAMN05421540_10831"/>
<keyword evidence="7" id="KW-0413">Isomerase</keyword>
<keyword evidence="5" id="KW-0732">Signal</keyword>
<gene>
    <name evidence="7" type="ORF">SAMN05421540_10831</name>
</gene>
<dbReference type="PROSITE" id="PS51352">
    <property type="entry name" value="THIOREDOXIN_2"/>
    <property type="match status" value="1"/>
</dbReference>
<evidence type="ECO:0000256" key="4">
    <source>
        <dbReference type="ARBA" id="ARBA00023284"/>
    </source>
</evidence>
<dbReference type="EMBL" id="FNQF01000008">
    <property type="protein sequence ID" value="SEA60281.1"/>
    <property type="molecule type" value="Genomic_DNA"/>
</dbReference>
<dbReference type="CDD" id="cd02966">
    <property type="entry name" value="TlpA_like_family"/>
    <property type="match status" value="1"/>
</dbReference>
<dbReference type="GO" id="GO:0030313">
    <property type="term" value="C:cell envelope"/>
    <property type="evidence" value="ECO:0007669"/>
    <property type="project" value="UniProtKB-SubCell"/>
</dbReference>
<dbReference type="Proteomes" id="UP000198820">
    <property type="component" value="Unassembled WGS sequence"/>
</dbReference>
<evidence type="ECO:0000313" key="8">
    <source>
        <dbReference type="Proteomes" id="UP000198820"/>
    </source>
</evidence>
<evidence type="ECO:0000259" key="6">
    <source>
        <dbReference type="PROSITE" id="PS51352"/>
    </source>
</evidence>
<dbReference type="InterPro" id="IPR036249">
    <property type="entry name" value="Thioredoxin-like_sf"/>
</dbReference>
<dbReference type="AlphaFoldDB" id="A0A1H4CIN7"/>
<keyword evidence="3" id="KW-1015">Disulfide bond</keyword>
<dbReference type="InterPro" id="IPR000866">
    <property type="entry name" value="AhpC/TSA"/>
</dbReference>
<dbReference type="PANTHER" id="PTHR42852:SF6">
    <property type="entry name" value="THIOL:DISULFIDE INTERCHANGE PROTEIN DSBE"/>
    <property type="match status" value="1"/>
</dbReference>
<dbReference type="Pfam" id="PF00578">
    <property type="entry name" value="AhpC-TSA"/>
    <property type="match status" value="1"/>
</dbReference>
<dbReference type="PROSITE" id="PS51257">
    <property type="entry name" value="PROKAR_LIPOPROTEIN"/>
    <property type="match status" value="1"/>
</dbReference>
<proteinExistence type="predicted"/>
<sequence>MINMRTKSTLFLAGAMSLFFACDKAPEPTPDYAIIKGEVANPKEGVNFRLYNPKTSKTQMIEVDENGKFHDTLKLENPVYFNASYKDVFGLYVQNGFDMTLNFDSESASKSLKIKGEGAEENASLRKRSKETNALFGEDYRDFLSLEEEKYNKAMTDFSDKLNKRLEENKDQLDEKFITSEKKKIDELVTSLAAQREDQLKMNEKVGVGKESPLFEDYMNYDGGTSSLKDFRGSYVYIDMWATWCVPCLYEIPFMKKIEEQYKNDNIKFLAVSLDKKEDEQKWRDLIEKRNLHGTQLLADNAMESQFVKDYFIYGIPRFILLDPEGRIVSADAPRPSEDKLKELFDSLDM</sequence>
<reference evidence="7 8" key="1">
    <citation type="submission" date="2016-10" db="EMBL/GenBank/DDBJ databases">
        <authorList>
            <person name="de Groot N.N."/>
        </authorList>
    </citation>
    <scope>NUCLEOTIDE SEQUENCE [LARGE SCALE GENOMIC DNA]</scope>
    <source>
        <strain evidence="7 8">DSM 23581</strain>
    </source>
</reference>
<dbReference type="InterPro" id="IPR013766">
    <property type="entry name" value="Thioredoxin_domain"/>
</dbReference>
<feature type="domain" description="Thioredoxin" evidence="6">
    <location>
        <begin position="206"/>
        <end position="350"/>
    </location>
</feature>
<dbReference type="GO" id="GO:0016491">
    <property type="term" value="F:oxidoreductase activity"/>
    <property type="evidence" value="ECO:0007669"/>
    <property type="project" value="InterPro"/>
</dbReference>
<keyword evidence="4" id="KW-0676">Redox-active center</keyword>
<organism evidence="7 8">
    <name type="scientific">Psychroflexus halocasei</name>
    <dbReference type="NCBI Taxonomy" id="908615"/>
    <lineage>
        <taxon>Bacteria</taxon>
        <taxon>Pseudomonadati</taxon>
        <taxon>Bacteroidota</taxon>
        <taxon>Flavobacteriia</taxon>
        <taxon>Flavobacteriales</taxon>
        <taxon>Flavobacteriaceae</taxon>
        <taxon>Psychroflexus</taxon>
    </lineage>
</organism>
<evidence type="ECO:0000256" key="3">
    <source>
        <dbReference type="ARBA" id="ARBA00023157"/>
    </source>
</evidence>
<evidence type="ECO:0000256" key="5">
    <source>
        <dbReference type="SAM" id="SignalP"/>
    </source>
</evidence>
<evidence type="ECO:0000256" key="1">
    <source>
        <dbReference type="ARBA" id="ARBA00004196"/>
    </source>
</evidence>
<evidence type="ECO:0000256" key="2">
    <source>
        <dbReference type="ARBA" id="ARBA00022748"/>
    </source>
</evidence>
<comment type="subcellular location">
    <subcellularLocation>
        <location evidence="1">Cell envelope</location>
    </subcellularLocation>
</comment>
<keyword evidence="2" id="KW-0201">Cytochrome c-type biogenesis</keyword>
<dbReference type="GO" id="GO:0016209">
    <property type="term" value="F:antioxidant activity"/>
    <property type="evidence" value="ECO:0007669"/>
    <property type="project" value="InterPro"/>
</dbReference>
<dbReference type="Gene3D" id="3.40.30.10">
    <property type="entry name" value="Glutaredoxin"/>
    <property type="match status" value="1"/>
</dbReference>
<dbReference type="SUPFAM" id="SSF52833">
    <property type="entry name" value="Thioredoxin-like"/>
    <property type="match status" value="1"/>
</dbReference>
<evidence type="ECO:0000313" key="7">
    <source>
        <dbReference type="EMBL" id="SEA60281.1"/>
    </source>
</evidence>
<feature type="signal peptide" evidence="5">
    <location>
        <begin position="1"/>
        <end position="21"/>
    </location>
</feature>
<accession>A0A1H4CIN7</accession>
<keyword evidence="8" id="KW-1185">Reference proteome</keyword>
<protein>
    <submittedName>
        <fullName evidence="7">Thiol-disulfide isomerase or thioredoxin</fullName>
    </submittedName>
</protein>
<dbReference type="GO" id="GO:0016853">
    <property type="term" value="F:isomerase activity"/>
    <property type="evidence" value="ECO:0007669"/>
    <property type="project" value="UniProtKB-KW"/>
</dbReference>
<feature type="chain" id="PRO_5011519049" evidence="5">
    <location>
        <begin position="22"/>
        <end position="350"/>
    </location>
</feature>
<name>A0A1H4CIN7_9FLAO</name>
<dbReference type="InterPro" id="IPR050553">
    <property type="entry name" value="Thioredoxin_ResA/DsbE_sf"/>
</dbReference>